<dbReference type="EMBL" id="JANPWB010000013">
    <property type="protein sequence ID" value="KAJ1104283.1"/>
    <property type="molecule type" value="Genomic_DNA"/>
</dbReference>
<evidence type="ECO:0000313" key="2">
    <source>
        <dbReference type="EMBL" id="KAJ1104283.1"/>
    </source>
</evidence>
<proteinExistence type="predicted"/>
<keyword evidence="3" id="KW-1185">Reference proteome</keyword>
<name>A0AAV7MQL9_PLEWA</name>
<comment type="caution">
    <text evidence="2">The sequence shown here is derived from an EMBL/GenBank/DDBJ whole genome shotgun (WGS) entry which is preliminary data.</text>
</comment>
<dbReference type="Proteomes" id="UP001066276">
    <property type="component" value="Chromosome 9"/>
</dbReference>
<accession>A0AAV7MQL9</accession>
<sequence length="149" mass="16335">MERPAQEGSVYGFQAQHRRTEDWWWSPTYSPRIHRLRGEDPAILYPEGLSGLTGGLDSGQRSSKQRPVASHRQGSADPGGLQPTEHPLQKTVVALRRQGRRTGEAQLGKASQRGRGACRTLTSPMALILVVAYLDLDGHLMTAQQPQGG</sequence>
<gene>
    <name evidence="2" type="ORF">NDU88_001695</name>
</gene>
<feature type="region of interest" description="Disordered" evidence="1">
    <location>
        <begin position="97"/>
        <end position="116"/>
    </location>
</feature>
<organism evidence="2 3">
    <name type="scientific">Pleurodeles waltl</name>
    <name type="common">Iberian ribbed newt</name>
    <dbReference type="NCBI Taxonomy" id="8319"/>
    <lineage>
        <taxon>Eukaryota</taxon>
        <taxon>Metazoa</taxon>
        <taxon>Chordata</taxon>
        <taxon>Craniata</taxon>
        <taxon>Vertebrata</taxon>
        <taxon>Euteleostomi</taxon>
        <taxon>Amphibia</taxon>
        <taxon>Batrachia</taxon>
        <taxon>Caudata</taxon>
        <taxon>Salamandroidea</taxon>
        <taxon>Salamandridae</taxon>
        <taxon>Pleurodelinae</taxon>
        <taxon>Pleurodeles</taxon>
    </lineage>
</organism>
<dbReference type="AlphaFoldDB" id="A0AAV7MQL9"/>
<protein>
    <submittedName>
        <fullName evidence="2">Uncharacterized protein</fullName>
    </submittedName>
</protein>
<feature type="region of interest" description="Disordered" evidence="1">
    <location>
        <begin position="47"/>
        <end position="89"/>
    </location>
</feature>
<reference evidence="2" key="1">
    <citation type="journal article" date="2022" name="bioRxiv">
        <title>Sequencing and chromosome-scale assembly of the giantPleurodeles waltlgenome.</title>
        <authorList>
            <person name="Brown T."/>
            <person name="Elewa A."/>
            <person name="Iarovenko S."/>
            <person name="Subramanian E."/>
            <person name="Araus A.J."/>
            <person name="Petzold A."/>
            <person name="Susuki M."/>
            <person name="Suzuki K.-i.T."/>
            <person name="Hayashi T."/>
            <person name="Toyoda A."/>
            <person name="Oliveira C."/>
            <person name="Osipova E."/>
            <person name="Leigh N.D."/>
            <person name="Simon A."/>
            <person name="Yun M.H."/>
        </authorList>
    </citation>
    <scope>NUCLEOTIDE SEQUENCE</scope>
    <source>
        <strain evidence="2">20211129_DDA</strain>
        <tissue evidence="2">Liver</tissue>
    </source>
</reference>
<evidence type="ECO:0000313" key="3">
    <source>
        <dbReference type="Proteomes" id="UP001066276"/>
    </source>
</evidence>
<evidence type="ECO:0000256" key="1">
    <source>
        <dbReference type="SAM" id="MobiDB-lite"/>
    </source>
</evidence>